<keyword evidence="5 9" id="KW-0812">Transmembrane</keyword>
<feature type="domain" description="CN hydrolase" evidence="10">
    <location>
        <begin position="244"/>
        <end position="479"/>
    </location>
</feature>
<evidence type="ECO:0000256" key="2">
    <source>
        <dbReference type="ARBA" id="ARBA00010065"/>
    </source>
</evidence>
<dbReference type="InterPro" id="IPR045378">
    <property type="entry name" value="LNT_N"/>
</dbReference>
<comment type="pathway">
    <text evidence="9">Protein modification; lipoprotein biosynthesis (N-acyl transfer).</text>
</comment>
<evidence type="ECO:0000256" key="7">
    <source>
        <dbReference type="ARBA" id="ARBA00023136"/>
    </source>
</evidence>
<keyword evidence="4 9" id="KW-0808">Transferase</keyword>
<dbReference type="NCBIfam" id="TIGR00546">
    <property type="entry name" value="lnt"/>
    <property type="match status" value="1"/>
</dbReference>
<comment type="caution">
    <text evidence="11">The sequence shown here is derived from an EMBL/GenBank/DDBJ whole genome shotgun (WGS) entry which is preliminary data.</text>
</comment>
<evidence type="ECO:0000256" key="4">
    <source>
        <dbReference type="ARBA" id="ARBA00022679"/>
    </source>
</evidence>
<dbReference type="CDD" id="cd07571">
    <property type="entry name" value="ALP_N-acyl_transferase"/>
    <property type="match status" value="1"/>
</dbReference>
<dbReference type="PANTHER" id="PTHR38686:SF1">
    <property type="entry name" value="APOLIPOPROTEIN N-ACYLTRANSFERASE"/>
    <property type="match status" value="1"/>
</dbReference>
<feature type="transmembrane region" description="Helical" evidence="9">
    <location>
        <begin position="105"/>
        <end position="127"/>
    </location>
</feature>
<dbReference type="InterPro" id="IPR036526">
    <property type="entry name" value="C-N_Hydrolase_sf"/>
</dbReference>
<evidence type="ECO:0000256" key="9">
    <source>
        <dbReference type="HAMAP-Rule" id="MF_01148"/>
    </source>
</evidence>
<comment type="subcellular location">
    <subcellularLocation>
        <location evidence="1 9">Cell membrane</location>
        <topology evidence="1 9">Multi-pass membrane protein</topology>
    </subcellularLocation>
</comment>
<dbReference type="RefSeq" id="WP_347287655.1">
    <property type="nucleotide sequence ID" value="NZ_JAUZQE010000054.1"/>
</dbReference>
<feature type="transmembrane region" description="Helical" evidence="9">
    <location>
        <begin position="49"/>
        <end position="67"/>
    </location>
</feature>
<dbReference type="PANTHER" id="PTHR38686">
    <property type="entry name" value="APOLIPOPROTEIN N-ACYLTRANSFERASE"/>
    <property type="match status" value="1"/>
</dbReference>
<reference evidence="11 12" key="1">
    <citation type="submission" date="2023-08" db="EMBL/GenBank/DDBJ databases">
        <title>Alcaligenaceae gen. nov., a novel taxon isolated from the sludge of Yixing Pesticide Factory.</title>
        <authorList>
            <person name="Ruan L."/>
        </authorList>
    </citation>
    <scope>NUCLEOTIDE SEQUENCE [LARGE SCALE GENOMIC DNA]</scope>
    <source>
        <strain evidence="11 12">LG-2</strain>
    </source>
</reference>
<gene>
    <name evidence="9 11" type="primary">lnt</name>
    <name evidence="11" type="ORF">Q8947_14090</name>
</gene>
<name>A0ABU1D9Q1_9BURK</name>
<dbReference type="EMBL" id="JAUZQE010000054">
    <property type="protein sequence ID" value="MDR4127107.1"/>
    <property type="molecule type" value="Genomic_DNA"/>
</dbReference>
<evidence type="ECO:0000256" key="8">
    <source>
        <dbReference type="ARBA" id="ARBA00023315"/>
    </source>
</evidence>
<keyword evidence="6 9" id="KW-1133">Transmembrane helix</keyword>
<dbReference type="InterPro" id="IPR004563">
    <property type="entry name" value="Apolipo_AcylTrfase"/>
</dbReference>
<dbReference type="SUPFAM" id="SSF56317">
    <property type="entry name" value="Carbon-nitrogen hydrolase"/>
    <property type="match status" value="1"/>
</dbReference>
<dbReference type="Pfam" id="PF20154">
    <property type="entry name" value="LNT_N"/>
    <property type="match status" value="1"/>
</dbReference>
<organism evidence="11 12">
    <name type="scientific">Yanghanlia caeni</name>
    <dbReference type="NCBI Taxonomy" id="3064283"/>
    <lineage>
        <taxon>Bacteria</taxon>
        <taxon>Pseudomonadati</taxon>
        <taxon>Pseudomonadota</taxon>
        <taxon>Betaproteobacteria</taxon>
        <taxon>Burkholderiales</taxon>
        <taxon>Alcaligenaceae</taxon>
        <taxon>Yanghanlia</taxon>
    </lineage>
</organism>
<keyword evidence="12" id="KW-1185">Reference proteome</keyword>
<comment type="catalytic activity">
    <reaction evidence="9">
        <text>N-terminal S-1,2-diacyl-sn-glyceryl-L-cysteinyl-[lipoprotein] + a glycerophospholipid = N-acyl-S-1,2-diacyl-sn-glyceryl-L-cysteinyl-[lipoprotein] + a 2-acyl-sn-glycero-3-phospholipid + H(+)</text>
        <dbReference type="Rhea" id="RHEA:48228"/>
        <dbReference type="Rhea" id="RHEA-COMP:14681"/>
        <dbReference type="Rhea" id="RHEA-COMP:14684"/>
        <dbReference type="ChEBI" id="CHEBI:15378"/>
        <dbReference type="ChEBI" id="CHEBI:136912"/>
        <dbReference type="ChEBI" id="CHEBI:140656"/>
        <dbReference type="ChEBI" id="CHEBI:140657"/>
        <dbReference type="ChEBI" id="CHEBI:140660"/>
        <dbReference type="EC" id="2.3.1.269"/>
    </reaction>
</comment>
<feature type="transmembrane region" description="Helical" evidence="9">
    <location>
        <begin position="178"/>
        <end position="203"/>
    </location>
</feature>
<evidence type="ECO:0000256" key="3">
    <source>
        <dbReference type="ARBA" id="ARBA00022475"/>
    </source>
</evidence>
<comment type="function">
    <text evidence="9">Catalyzes the phospholipid dependent N-acylation of the N-terminal cysteine of apolipoprotein, the last step in lipoprotein maturation.</text>
</comment>
<dbReference type="Proteomes" id="UP001232156">
    <property type="component" value="Unassembled WGS sequence"/>
</dbReference>
<dbReference type="Gene3D" id="3.60.110.10">
    <property type="entry name" value="Carbon-nitrogen hydrolase"/>
    <property type="match status" value="1"/>
</dbReference>
<feature type="transmembrane region" description="Helical" evidence="9">
    <location>
        <begin position="74"/>
        <end position="93"/>
    </location>
</feature>
<protein>
    <recommendedName>
        <fullName evidence="9">Apolipoprotein N-acyltransferase</fullName>
        <shortName evidence="9">ALP N-acyltransferase</shortName>
        <ecNumber evidence="9">2.3.1.269</ecNumber>
    </recommendedName>
</protein>
<evidence type="ECO:0000313" key="12">
    <source>
        <dbReference type="Proteomes" id="UP001232156"/>
    </source>
</evidence>
<evidence type="ECO:0000313" key="11">
    <source>
        <dbReference type="EMBL" id="MDR4127107.1"/>
    </source>
</evidence>
<sequence>MTRQSLTKPFWQRVGGKRVNKFLHQPAAAIIIAALAGAALPLAFAPFDWVWLAVLSPAALFALATALPRRVALASAYSFGIGYFGVGVSWVYVSISRYGNGPVVASAVTIAFVALLALFPSLVVYLVRKLRPQMDVFGFWLGFPAAWILSEWLRSWFLTGFPWLLLGYSQTDTLLANIAPVFGVAGVSLALVVLACALGWFVLCVSVRRAMIAAAVASAILMGAKLLDRPWSGPSGPPLTVALVQGNIEQDTKWDPAARAMILGRYRTLTIERLGVDLVVWPEAAVPMWYSEAAAFLDDLAATAAQAGTALVVGVPMQDEEGRAYNAVVNLGSDRGIYRKRHLVPFGEYIPLRDFFGSTLDILGAPMSGFSAGDEAEPLDAAGLPMGTFICYEAAFPMEVADLLPEAELLINVSNDAWFGESIGPLQHFQITRMRAIEAGRALLRVANTGVTAVIAADGSVTARAPQFEVATITAEVAPRQGATPFVHWREWPVVGLGGLVLLLLALGRSYS</sequence>
<keyword evidence="8 9" id="KW-0012">Acyltransferase</keyword>
<dbReference type="EC" id="2.3.1.269" evidence="9"/>
<dbReference type="HAMAP" id="MF_01148">
    <property type="entry name" value="Lnt"/>
    <property type="match status" value="1"/>
</dbReference>
<evidence type="ECO:0000256" key="5">
    <source>
        <dbReference type="ARBA" id="ARBA00022692"/>
    </source>
</evidence>
<accession>A0ABU1D9Q1</accession>
<feature type="transmembrane region" description="Helical" evidence="9">
    <location>
        <begin position="21"/>
        <end position="43"/>
    </location>
</feature>
<evidence type="ECO:0000259" key="10">
    <source>
        <dbReference type="PROSITE" id="PS50263"/>
    </source>
</evidence>
<dbReference type="Pfam" id="PF00795">
    <property type="entry name" value="CN_hydrolase"/>
    <property type="match status" value="1"/>
</dbReference>
<keyword evidence="3 9" id="KW-1003">Cell membrane</keyword>
<dbReference type="PROSITE" id="PS50263">
    <property type="entry name" value="CN_HYDROLASE"/>
    <property type="match status" value="1"/>
</dbReference>
<proteinExistence type="inferred from homology"/>
<evidence type="ECO:0000256" key="1">
    <source>
        <dbReference type="ARBA" id="ARBA00004651"/>
    </source>
</evidence>
<keyword evidence="7 9" id="KW-0472">Membrane</keyword>
<comment type="similarity">
    <text evidence="2 9">Belongs to the CN hydrolase family. Apolipoprotein N-acyltransferase subfamily.</text>
</comment>
<evidence type="ECO:0000256" key="6">
    <source>
        <dbReference type="ARBA" id="ARBA00022989"/>
    </source>
</evidence>
<dbReference type="InterPro" id="IPR003010">
    <property type="entry name" value="C-N_Hydrolase"/>
</dbReference>
<feature type="transmembrane region" description="Helical" evidence="9">
    <location>
        <begin position="139"/>
        <end position="158"/>
    </location>
</feature>